<dbReference type="InterPro" id="IPR012337">
    <property type="entry name" value="RNaseH-like_sf"/>
</dbReference>
<reference evidence="9 10" key="1">
    <citation type="submission" date="2016-02" db="EMBL/GenBank/DDBJ databases">
        <title>Genome analysis of coral dinoflagellate symbionts highlights evolutionary adaptations to a symbiotic lifestyle.</title>
        <authorList>
            <person name="Aranda M."/>
            <person name="Li Y."/>
            <person name="Liew Y.J."/>
            <person name="Baumgarten S."/>
            <person name="Simakov O."/>
            <person name="Wilson M."/>
            <person name="Piel J."/>
            <person name="Ashoor H."/>
            <person name="Bougouffa S."/>
            <person name="Bajic V.B."/>
            <person name="Ryu T."/>
            <person name="Ravasi T."/>
            <person name="Bayer T."/>
            <person name="Micklem G."/>
            <person name="Kim H."/>
            <person name="Bhak J."/>
            <person name="Lajeunesse T.C."/>
            <person name="Voolstra C.R."/>
        </authorList>
    </citation>
    <scope>NUCLEOTIDE SEQUENCE [LARGE SCALE GENOMIC DNA]</scope>
    <source>
        <strain evidence="9 10">CCMP2467</strain>
    </source>
</reference>
<evidence type="ECO:0000256" key="2">
    <source>
        <dbReference type="ARBA" id="ARBA00022723"/>
    </source>
</evidence>
<keyword evidence="6" id="KW-0175">Coiled coil</keyword>
<evidence type="ECO:0000256" key="6">
    <source>
        <dbReference type="SAM" id="Coils"/>
    </source>
</evidence>
<feature type="compositionally biased region" description="Basic residues" evidence="7">
    <location>
        <begin position="260"/>
        <end position="277"/>
    </location>
</feature>
<feature type="coiled-coil region" evidence="6">
    <location>
        <begin position="1167"/>
        <end position="1194"/>
    </location>
</feature>
<organism evidence="9 10">
    <name type="scientific">Symbiodinium microadriaticum</name>
    <name type="common">Dinoflagellate</name>
    <name type="synonym">Zooxanthella microadriatica</name>
    <dbReference type="NCBI Taxonomy" id="2951"/>
    <lineage>
        <taxon>Eukaryota</taxon>
        <taxon>Sar</taxon>
        <taxon>Alveolata</taxon>
        <taxon>Dinophyceae</taxon>
        <taxon>Suessiales</taxon>
        <taxon>Symbiodiniaceae</taxon>
        <taxon>Symbiodinium</taxon>
    </lineage>
</organism>
<dbReference type="GO" id="GO:0008270">
    <property type="term" value="F:zinc ion binding"/>
    <property type="evidence" value="ECO:0007669"/>
    <property type="project" value="UniProtKB-KW"/>
</dbReference>
<sequence length="1752" mass="195839">MQAALAPLVKKARKLLKWFLHNPDEYIFMEEQAKQNNLSFISFRRETATRWSSTQDMMMSLVRNAPAMQVYAQTQGRSKQRFPGVLTDAEIKELSQLATVMHPFLTCTRMMEGARTPCSLYLVLVHQLKAAMINRARDMKVPQELHKQCGKALRGRDLLPLPKRLAAFLAADLDKVCKKHIANTTAQDLLAMATYLDPRFRTHAALSMEERAKAKQRVAEWAYKTHEAGPELEAHMQEVAAHPDNRRLEELSEPAASSRGRGRGRGRNRGRHGRARGGKIAPPSSVVVHKRVGRALKQVDSTDDFVFGPSSSTAGVNPDEDKAQADECLRASIQHQLDHLDTLPAQTSLKLDPLQWWQSRAFEMPDVARIARFLLGIPGSTASVERAFSSAGRIINRRRPRLAADMGARILYGHENLKRGFTGEEFFQKRLRSAKAEVPAQEVTDEKMPPHHNLCSTSPVLKQALHGVPHWAGKAERLAKKLEGDEDDAPRGGSNSARDIVRKRLREAATEAEDAAFGCSKGPFAKLVKDTLQEVVTDLQKDGQWLQVPTKLSNTALLALQCGAESLMAQLMADSDLLARNARRKTVHPPDLRAVLTLRASWGEDWCAAALKALTLPAESSEPAEDRDQAAQPPLDKRPRVTPALPAESSDPVEDRPQPPAKKRPRVTPAQAASSSGTPPSAAGVKIVKFFLADKYYDLIAEGSKLHYWKARVRGATHVRFYRGYTTTRLPDKKISAVLEKPASDSPLYGGPHVGSTEFRRLFGQDTASILIIAFGHSEEVSGDVAGAHPCTGQKPAGKIATSLIKSGHDMQLTLYFDVEGFKDRRHFRVKLSTEFWRIRVRLAHALDILDADRVSVTVSGRAAVAEDTVRELGFSDGDVIQALRAGDTETAQAEDKLAGMASSRDEYFLVDRPHAVEQELSLLKITLAEKAALRQSERGCRLKLALASWSMDTAYCLQFHDELCESRQALAVDLLRVGLLSSTLRDPVLHLDLLCSPLRDPEPITKPLIRTLWLKALPFARVNNGPVELVVQGPYTVPSIVAESFINFACYGMPTFRLFAAPPASAVASALIMEQTGAEALQEVRQMFPHLAARPEPLEAPDADMNAAPALGRRDREEGSQETPEKAASSRAQPSPQPGQQPGKTNSGRVRQWTQEEWDSWTSWGQNNRELTTKELQREVESLRENVRLLARISMRHEDELSQKRTETDFILTLEVAPANATPDQEGLLEQLYKMTVEWRTKQEQGQVNNSLRLTLFIGLLMYYELKVHEATASAESLEHLAQLGFLRQLDGNPVWNYLRWNYDKEELETSEQPPLPDAELRSLLTVLKTSIGAPGVLLRFHSSRKLVEQHKSAVTFFLGIGMRDPQALICYRALQQLCFNSSTQLIKMRLKPVKMERQPLVNILQEKFPAPPARSEEQRVTFLARTQQQWRKGKGRGRSGQQEGRGMDPSMYFGMLTPQTLLTDWRPILNEQQDAAEFLAFVLARARRRPFFTYNSGGTLGRQHWAKSRQGELPFQHLVEGRSAYRTAVGKRLWLALVTGDSAYATIRLRRSCQFAQGNCATDVNVYVDSDWTGVSEALFVRSMPMLLESSWRKRLAKIEGTRQPADLVTKYVATDVLQRLTSQLGVVSNWFMDLATDAHDTDDRVAPVVNAQMPPPSRPPSYWEWPSPKLRLEICGFAQCLAKLWRMFGETLAKLWRLFGECGDCLAIVWRSSGDCLSNALRMSRRVTASDLRVQSAMQRAALGLFVAE</sequence>
<dbReference type="Proteomes" id="UP000186817">
    <property type="component" value="Unassembled WGS sequence"/>
</dbReference>
<comment type="subcellular location">
    <subcellularLocation>
        <location evidence="1">Nucleus</location>
    </subcellularLocation>
</comment>
<keyword evidence="2" id="KW-0479">Metal-binding</keyword>
<evidence type="ECO:0000313" key="10">
    <source>
        <dbReference type="Proteomes" id="UP000186817"/>
    </source>
</evidence>
<dbReference type="SUPFAM" id="SSF53098">
    <property type="entry name" value="Ribonuclease H-like"/>
    <property type="match status" value="1"/>
</dbReference>
<feature type="compositionally biased region" description="Basic and acidic residues" evidence="7">
    <location>
        <begin position="624"/>
        <end position="639"/>
    </location>
</feature>
<gene>
    <name evidence="9" type="primary">ZBED1</name>
    <name evidence="9" type="ORF">AK812_SmicGene23006</name>
</gene>
<dbReference type="PANTHER" id="PTHR46481">
    <property type="entry name" value="ZINC FINGER BED DOMAIN-CONTAINING PROTEIN 4"/>
    <property type="match status" value="1"/>
</dbReference>
<dbReference type="Gene3D" id="1.10.20.10">
    <property type="entry name" value="Histone, subunit A"/>
    <property type="match status" value="1"/>
</dbReference>
<accession>A0A1Q9DI92</accession>
<evidence type="ECO:0000256" key="1">
    <source>
        <dbReference type="ARBA" id="ARBA00004123"/>
    </source>
</evidence>
<feature type="region of interest" description="Disordered" evidence="7">
    <location>
        <begin position="244"/>
        <end position="281"/>
    </location>
</feature>
<evidence type="ECO:0000256" key="3">
    <source>
        <dbReference type="ARBA" id="ARBA00022771"/>
    </source>
</evidence>
<dbReference type="GO" id="GO:0046982">
    <property type="term" value="F:protein heterodimerization activity"/>
    <property type="evidence" value="ECO:0007669"/>
    <property type="project" value="InterPro"/>
</dbReference>
<feature type="region of interest" description="Disordered" evidence="7">
    <location>
        <begin position="618"/>
        <end position="681"/>
    </location>
</feature>
<keyword evidence="4" id="KW-0862">Zinc</keyword>
<feature type="compositionally biased region" description="Low complexity" evidence="7">
    <location>
        <begin position="668"/>
        <end position="681"/>
    </location>
</feature>
<dbReference type="InterPro" id="IPR008906">
    <property type="entry name" value="HATC_C_dom"/>
</dbReference>
<dbReference type="EMBL" id="LSRX01000523">
    <property type="protein sequence ID" value="OLP94897.1"/>
    <property type="molecule type" value="Genomic_DNA"/>
</dbReference>
<name>A0A1Q9DI92_SYMMI</name>
<proteinExistence type="predicted"/>
<keyword evidence="3" id="KW-0863">Zinc-finger</keyword>
<feature type="region of interest" description="Disordered" evidence="7">
    <location>
        <begin position="1112"/>
        <end position="1153"/>
    </location>
</feature>
<dbReference type="PANTHER" id="PTHR46481:SF10">
    <property type="entry name" value="ZINC FINGER BED DOMAIN-CONTAINING PROTEIN 39"/>
    <property type="match status" value="1"/>
</dbReference>
<dbReference type="InterPro" id="IPR052035">
    <property type="entry name" value="ZnF_BED_domain_contain"/>
</dbReference>
<feature type="compositionally biased region" description="Low complexity" evidence="7">
    <location>
        <begin position="1128"/>
        <end position="1144"/>
    </location>
</feature>
<evidence type="ECO:0000256" key="5">
    <source>
        <dbReference type="ARBA" id="ARBA00023242"/>
    </source>
</evidence>
<protein>
    <submittedName>
        <fullName evidence="9">Zinc finger BED domain-containing protein 1</fullName>
    </submittedName>
</protein>
<dbReference type="Pfam" id="PF05699">
    <property type="entry name" value="Dimer_Tnp_hAT"/>
    <property type="match status" value="1"/>
</dbReference>
<evidence type="ECO:0000256" key="7">
    <source>
        <dbReference type="SAM" id="MobiDB-lite"/>
    </source>
</evidence>
<comment type="caution">
    <text evidence="9">The sequence shown here is derived from an EMBL/GenBank/DDBJ whole genome shotgun (WGS) entry which is preliminary data.</text>
</comment>
<dbReference type="GO" id="GO:0005634">
    <property type="term" value="C:nucleus"/>
    <property type="evidence" value="ECO:0007669"/>
    <property type="project" value="UniProtKB-SubCell"/>
</dbReference>
<feature type="domain" description="HAT C-terminal dimerisation" evidence="8">
    <location>
        <begin position="337"/>
        <end position="416"/>
    </location>
</feature>
<evidence type="ECO:0000256" key="4">
    <source>
        <dbReference type="ARBA" id="ARBA00022833"/>
    </source>
</evidence>
<feature type="compositionally biased region" description="Basic and acidic residues" evidence="7">
    <location>
        <begin position="1113"/>
        <end position="1126"/>
    </location>
</feature>
<evidence type="ECO:0000313" key="9">
    <source>
        <dbReference type="EMBL" id="OLP94897.1"/>
    </source>
</evidence>
<keyword evidence="10" id="KW-1185">Reference proteome</keyword>
<dbReference type="InterPro" id="IPR009072">
    <property type="entry name" value="Histone-fold"/>
</dbReference>
<dbReference type="OrthoDB" id="10023994at2759"/>
<dbReference type="SUPFAM" id="SSF47113">
    <property type="entry name" value="Histone-fold"/>
    <property type="match status" value="1"/>
</dbReference>
<keyword evidence="5" id="KW-0539">Nucleus</keyword>
<evidence type="ECO:0000259" key="8">
    <source>
        <dbReference type="Pfam" id="PF05699"/>
    </source>
</evidence>